<reference evidence="3" key="1">
    <citation type="submission" date="2022-07" db="EMBL/GenBank/DDBJ databases">
        <title>Genome analysis of Parmales, a sister group of diatoms, reveals the evolutionary specialization of diatoms from phago-mixotrophs to photoautotrophs.</title>
        <authorList>
            <person name="Ban H."/>
            <person name="Sato S."/>
            <person name="Yoshikawa S."/>
            <person name="Kazumasa Y."/>
            <person name="Nakamura Y."/>
            <person name="Ichinomiya M."/>
            <person name="Saitoh K."/>
            <person name="Sato N."/>
            <person name="Blanc-Mathieu R."/>
            <person name="Endo H."/>
            <person name="Kuwata A."/>
            <person name="Ogata H."/>
        </authorList>
    </citation>
    <scope>NUCLEOTIDE SEQUENCE</scope>
</reference>
<evidence type="ECO:0000259" key="2">
    <source>
        <dbReference type="PROSITE" id="PS51203"/>
    </source>
</evidence>
<dbReference type="InterPro" id="IPR008978">
    <property type="entry name" value="HSP20-like_chaperone"/>
</dbReference>
<dbReference type="InterPro" id="IPR052289">
    <property type="entry name" value="Calcyclin-binding_UBL-bridge"/>
</dbReference>
<name>A0A9W7DX15_9STRA</name>
<proteinExistence type="predicted"/>
<organism evidence="3 4">
    <name type="scientific">Triparma retinervis</name>
    <dbReference type="NCBI Taxonomy" id="2557542"/>
    <lineage>
        <taxon>Eukaryota</taxon>
        <taxon>Sar</taxon>
        <taxon>Stramenopiles</taxon>
        <taxon>Ochrophyta</taxon>
        <taxon>Bolidophyceae</taxon>
        <taxon>Parmales</taxon>
        <taxon>Triparmaceae</taxon>
        <taxon>Triparma</taxon>
    </lineage>
</organism>
<evidence type="ECO:0000313" key="3">
    <source>
        <dbReference type="EMBL" id="GMH59599.1"/>
    </source>
</evidence>
<comment type="caution">
    <text evidence="3">The sequence shown here is derived from an EMBL/GenBank/DDBJ whole genome shotgun (WGS) entry which is preliminary data.</text>
</comment>
<evidence type="ECO:0000313" key="4">
    <source>
        <dbReference type="Proteomes" id="UP001165082"/>
    </source>
</evidence>
<dbReference type="Proteomes" id="UP001165082">
    <property type="component" value="Unassembled WGS sequence"/>
</dbReference>
<feature type="region of interest" description="Disordered" evidence="1">
    <location>
        <begin position="32"/>
        <end position="61"/>
    </location>
</feature>
<dbReference type="PROSITE" id="PS51203">
    <property type="entry name" value="CS"/>
    <property type="match status" value="1"/>
</dbReference>
<gene>
    <name evidence="3" type="ORF">TrRE_jg651</name>
</gene>
<dbReference type="EMBL" id="BRXZ01005062">
    <property type="protein sequence ID" value="GMH59599.1"/>
    <property type="molecule type" value="Genomic_DNA"/>
</dbReference>
<dbReference type="InterPro" id="IPR007052">
    <property type="entry name" value="CS_dom"/>
</dbReference>
<dbReference type="AlphaFoldDB" id="A0A9W7DX15"/>
<dbReference type="GO" id="GO:0005634">
    <property type="term" value="C:nucleus"/>
    <property type="evidence" value="ECO:0007669"/>
    <property type="project" value="TreeGrafter"/>
</dbReference>
<feature type="domain" description="CS" evidence="2">
    <location>
        <begin position="62"/>
        <end position="155"/>
    </location>
</feature>
<dbReference type="PANTHER" id="PTHR13164:SF6">
    <property type="entry name" value="CS DOMAIN-CONTAINING PROTEIN"/>
    <property type="match status" value="1"/>
</dbReference>
<dbReference type="SUPFAM" id="SSF49764">
    <property type="entry name" value="HSP20-like chaperones"/>
    <property type="match status" value="1"/>
</dbReference>
<dbReference type="Gene3D" id="2.60.40.790">
    <property type="match status" value="1"/>
</dbReference>
<dbReference type="Pfam" id="PF04969">
    <property type="entry name" value="CS"/>
    <property type="match status" value="1"/>
</dbReference>
<keyword evidence="4" id="KW-1185">Reference proteome</keyword>
<dbReference type="PANTHER" id="PTHR13164">
    <property type="entry name" value="CALICYLIN BINDING PROTEIN"/>
    <property type="match status" value="1"/>
</dbReference>
<protein>
    <recommendedName>
        <fullName evidence="2">CS domain-containing protein</fullName>
    </recommendedName>
</protein>
<evidence type="ECO:0000256" key="1">
    <source>
        <dbReference type="SAM" id="MobiDB-lite"/>
    </source>
</evidence>
<sequence length="161" mass="18090">MKEENEASCSALRDNIAHKGRNAYYYAHAHKADGPEWDQKEEPRLLKTESKGEDAEAKPVVSASPITDYAYSDEDKKLKIYIKLDNVGALEDSDIDLQFTRTSFTLTVMNYEGGNQKLAFARLFDEIENCVVKKKPNKLILVLTKVEEKGWACLSAGTPSK</sequence>
<accession>A0A9W7DX15</accession>
<dbReference type="OrthoDB" id="164025at2759"/>
<feature type="compositionally biased region" description="Basic and acidic residues" evidence="1">
    <location>
        <begin position="32"/>
        <end position="57"/>
    </location>
</feature>